<dbReference type="NCBIfam" id="TIGR00654">
    <property type="entry name" value="PhzF_family"/>
    <property type="match status" value="1"/>
</dbReference>
<dbReference type="CDD" id="cd04301">
    <property type="entry name" value="NAT_SF"/>
    <property type="match status" value="1"/>
</dbReference>
<name>A0A448ZPH0_9STRA</name>
<evidence type="ECO:0000313" key="5">
    <source>
        <dbReference type="Proteomes" id="UP000291116"/>
    </source>
</evidence>
<dbReference type="GO" id="GO:0016747">
    <property type="term" value="F:acyltransferase activity, transferring groups other than amino-acyl groups"/>
    <property type="evidence" value="ECO:0007669"/>
    <property type="project" value="InterPro"/>
</dbReference>
<evidence type="ECO:0000313" key="4">
    <source>
        <dbReference type="EMBL" id="VEU43929.1"/>
    </source>
</evidence>
<dbReference type="SUPFAM" id="SSF54506">
    <property type="entry name" value="Diaminopimelate epimerase-like"/>
    <property type="match status" value="1"/>
</dbReference>
<dbReference type="InterPro" id="IPR016181">
    <property type="entry name" value="Acyl_CoA_acyltransferase"/>
</dbReference>
<dbReference type="AlphaFoldDB" id="A0A448ZPH0"/>
<dbReference type="EMBL" id="CAACVS010000602">
    <property type="protein sequence ID" value="VEU43929.1"/>
    <property type="molecule type" value="Genomic_DNA"/>
</dbReference>
<dbReference type="GO" id="GO:0016853">
    <property type="term" value="F:isomerase activity"/>
    <property type="evidence" value="ECO:0007669"/>
    <property type="project" value="UniProtKB-KW"/>
</dbReference>
<accession>A0A448ZPH0</accession>
<protein>
    <recommendedName>
        <fullName evidence="3">N-acetyltransferase domain-containing protein</fullName>
    </recommendedName>
</protein>
<keyword evidence="2" id="KW-0413">Isomerase</keyword>
<reference evidence="4 5" key="1">
    <citation type="submission" date="2019-01" db="EMBL/GenBank/DDBJ databases">
        <authorList>
            <person name="Ferrante I. M."/>
        </authorList>
    </citation>
    <scope>NUCLEOTIDE SEQUENCE [LARGE SCALE GENOMIC DNA]</scope>
    <source>
        <strain evidence="4 5">B856</strain>
    </source>
</reference>
<keyword evidence="5" id="KW-1185">Reference proteome</keyword>
<comment type="similarity">
    <text evidence="1">Belongs to the PhzF family.</text>
</comment>
<dbReference type="GO" id="GO:0005737">
    <property type="term" value="C:cytoplasm"/>
    <property type="evidence" value="ECO:0007669"/>
    <property type="project" value="TreeGrafter"/>
</dbReference>
<dbReference type="Pfam" id="PF00583">
    <property type="entry name" value="Acetyltransf_1"/>
    <property type="match status" value="1"/>
</dbReference>
<dbReference type="OrthoDB" id="75169at2759"/>
<dbReference type="InterPro" id="IPR000182">
    <property type="entry name" value="GNAT_dom"/>
</dbReference>
<proteinExistence type="inferred from homology"/>
<evidence type="ECO:0000256" key="1">
    <source>
        <dbReference type="ARBA" id="ARBA00008270"/>
    </source>
</evidence>
<dbReference type="InterPro" id="IPR003719">
    <property type="entry name" value="Phenazine_PhzF-like"/>
</dbReference>
<dbReference type="Gene3D" id="3.40.630.30">
    <property type="match status" value="1"/>
</dbReference>
<sequence length="562" mass="61959">MSEGTDCTENPTGLGADNFLSRITFRKASPTDILRCVEMVKKESRSKGLMFVSKNELEYRQHYAANYYRCAVYEDEDGNNDEDTIVGFITGIRVGAIEEADKVVGHALTHVVPHDPNGEVLIIRSVIVGEEYRKQGVGKAMIQDYIGAVRELPKQSSSKPKSSKKKPIQKIVGLCWDHVLLPFYLACGFSLQQAHKVTGACTETEKSDELRRAYFFESSLAATFDYGIFGDGNNDDGCNYYIVDSFASVPGTGNPASVVLLREEFDPMVKHKWMQKVAAEFNLAETAFCWPKGSNTGNDHADAIAFFKNESHWNIRYFTPTTEMGLCGHATLASAAVLYQTLPSEVLPSGTAVVFHASEDILTMNLENNGEKEGISAVSSSQRVSKVSMNFPPKPTKDISTREEKATVRNMLKSAFSIDLEPLYVGLSDIGDLLVELSPKTFSEIGYDSLNFKAFFEWDGYYRGIVICCAAPESAVKDKTDKSIEIDFLSRFFAPKAGIDEDPVTGSAHCSLGPYFAKKLGKKRVVGRQMSVRSGVVECLVAPDRVTLTGTAITTMRGQLFM</sequence>
<organism evidence="4 5">
    <name type="scientific">Pseudo-nitzschia multistriata</name>
    <dbReference type="NCBI Taxonomy" id="183589"/>
    <lineage>
        <taxon>Eukaryota</taxon>
        <taxon>Sar</taxon>
        <taxon>Stramenopiles</taxon>
        <taxon>Ochrophyta</taxon>
        <taxon>Bacillariophyta</taxon>
        <taxon>Bacillariophyceae</taxon>
        <taxon>Bacillariophycidae</taxon>
        <taxon>Bacillariales</taxon>
        <taxon>Bacillariaceae</taxon>
        <taxon>Pseudo-nitzschia</taxon>
    </lineage>
</organism>
<dbReference type="Proteomes" id="UP000291116">
    <property type="component" value="Unassembled WGS sequence"/>
</dbReference>
<dbReference type="SUPFAM" id="SSF55729">
    <property type="entry name" value="Acyl-CoA N-acyltransferases (Nat)"/>
    <property type="match status" value="1"/>
</dbReference>
<feature type="domain" description="N-acetyltransferase" evidence="3">
    <location>
        <begin position="23"/>
        <end position="211"/>
    </location>
</feature>
<dbReference type="Gene3D" id="3.10.310.10">
    <property type="entry name" value="Diaminopimelate Epimerase, Chain A, domain 1"/>
    <property type="match status" value="2"/>
</dbReference>
<dbReference type="Pfam" id="PF02567">
    <property type="entry name" value="PhzC-PhzF"/>
    <property type="match status" value="1"/>
</dbReference>
<gene>
    <name evidence="4" type="ORF">PSNMU_V1.4_AUG-EV-PASAV3_0110320</name>
</gene>
<dbReference type="PANTHER" id="PTHR13774:SF17">
    <property type="entry name" value="PHENAZINE BIOSYNTHESIS-LIKE DOMAIN-CONTAINING PROTEIN"/>
    <property type="match status" value="1"/>
</dbReference>
<evidence type="ECO:0000259" key="3">
    <source>
        <dbReference type="PROSITE" id="PS51186"/>
    </source>
</evidence>
<dbReference type="PANTHER" id="PTHR13774">
    <property type="entry name" value="PHENAZINE BIOSYNTHESIS PROTEIN"/>
    <property type="match status" value="1"/>
</dbReference>
<dbReference type="PROSITE" id="PS51186">
    <property type="entry name" value="GNAT"/>
    <property type="match status" value="1"/>
</dbReference>
<evidence type="ECO:0000256" key="2">
    <source>
        <dbReference type="ARBA" id="ARBA00023235"/>
    </source>
</evidence>